<evidence type="ECO:0000259" key="1">
    <source>
        <dbReference type="Pfam" id="PF13456"/>
    </source>
</evidence>
<dbReference type="InterPro" id="IPR036397">
    <property type="entry name" value="RNaseH_sf"/>
</dbReference>
<dbReference type="Pfam" id="PF13456">
    <property type="entry name" value="RVT_3"/>
    <property type="match status" value="1"/>
</dbReference>
<organism evidence="2 3">
    <name type="scientific">Cannabis sativa</name>
    <name type="common">Hemp</name>
    <name type="synonym">Marijuana</name>
    <dbReference type="NCBI Taxonomy" id="3483"/>
    <lineage>
        <taxon>Eukaryota</taxon>
        <taxon>Viridiplantae</taxon>
        <taxon>Streptophyta</taxon>
        <taxon>Embryophyta</taxon>
        <taxon>Tracheophyta</taxon>
        <taxon>Spermatophyta</taxon>
        <taxon>Magnoliopsida</taxon>
        <taxon>eudicotyledons</taxon>
        <taxon>Gunneridae</taxon>
        <taxon>Pentapetalae</taxon>
        <taxon>rosids</taxon>
        <taxon>fabids</taxon>
        <taxon>Rosales</taxon>
        <taxon>Cannabaceae</taxon>
        <taxon>Cannabis</taxon>
    </lineage>
</organism>
<dbReference type="InterPro" id="IPR012337">
    <property type="entry name" value="RNaseH-like_sf"/>
</dbReference>
<dbReference type="SUPFAM" id="SSF53098">
    <property type="entry name" value="Ribonuclease H-like"/>
    <property type="match status" value="1"/>
</dbReference>
<dbReference type="GO" id="GO:0004523">
    <property type="term" value="F:RNA-DNA hybrid ribonuclease activity"/>
    <property type="evidence" value="ECO:0007669"/>
    <property type="project" value="InterPro"/>
</dbReference>
<name>A0A803QFN7_CANSA</name>
<dbReference type="EnsemblPlants" id="evm.model.09.290">
    <property type="protein sequence ID" value="cds.evm.model.09.290"/>
    <property type="gene ID" value="evm.TU.09.290"/>
</dbReference>
<sequence length="160" mass="17558">MKQPISNQYLPVAPCSYKINIDAALDSKMKKHILGVVVRNDHDQVVVGIISPVIGNVSLEIAEAKALLLALEWAKAVNLPVSVIESNCKSLVDKVNSSYCNYSVISDLVSHIRHLLSFSPALAIAFVPREFNKLAHNCARAGLELDSEYIWNDFLPSSLS</sequence>
<dbReference type="EMBL" id="UZAU01000721">
    <property type="status" value="NOT_ANNOTATED_CDS"/>
    <property type="molecule type" value="Genomic_DNA"/>
</dbReference>
<dbReference type="Proteomes" id="UP000596661">
    <property type="component" value="Chromosome 9"/>
</dbReference>
<dbReference type="InterPro" id="IPR002156">
    <property type="entry name" value="RNaseH_domain"/>
</dbReference>
<dbReference type="Gramene" id="evm.model.09.290">
    <property type="protein sequence ID" value="cds.evm.model.09.290"/>
    <property type="gene ID" value="evm.TU.09.290"/>
</dbReference>
<accession>A0A803QFN7</accession>
<dbReference type="Gene3D" id="3.30.420.10">
    <property type="entry name" value="Ribonuclease H-like superfamily/Ribonuclease H"/>
    <property type="match status" value="1"/>
</dbReference>
<feature type="domain" description="RNase H type-1" evidence="1">
    <location>
        <begin position="20"/>
        <end position="141"/>
    </location>
</feature>
<reference evidence="2" key="1">
    <citation type="submission" date="2018-11" db="EMBL/GenBank/DDBJ databases">
        <authorList>
            <person name="Grassa J C."/>
        </authorList>
    </citation>
    <scope>NUCLEOTIDE SEQUENCE [LARGE SCALE GENOMIC DNA]</scope>
</reference>
<dbReference type="OMA" id="VIESNCK"/>
<dbReference type="PANTHER" id="PTHR47074">
    <property type="entry name" value="BNAC02G40300D PROTEIN"/>
    <property type="match status" value="1"/>
</dbReference>
<dbReference type="InterPro" id="IPR052929">
    <property type="entry name" value="RNase_H-like_EbsB-rel"/>
</dbReference>
<keyword evidence="3" id="KW-1185">Reference proteome</keyword>
<evidence type="ECO:0000313" key="2">
    <source>
        <dbReference type="EnsemblPlants" id="cds.evm.model.09.290"/>
    </source>
</evidence>
<dbReference type="AlphaFoldDB" id="A0A803QFN7"/>
<reference evidence="2" key="2">
    <citation type="submission" date="2021-03" db="UniProtKB">
        <authorList>
            <consortium name="EnsemblPlants"/>
        </authorList>
    </citation>
    <scope>IDENTIFICATION</scope>
</reference>
<proteinExistence type="predicted"/>
<protein>
    <recommendedName>
        <fullName evidence="1">RNase H type-1 domain-containing protein</fullName>
    </recommendedName>
</protein>
<dbReference type="PANTHER" id="PTHR47074:SF48">
    <property type="entry name" value="POLYNUCLEOTIDYL TRANSFERASE, RIBONUCLEASE H-LIKE SUPERFAMILY PROTEIN"/>
    <property type="match status" value="1"/>
</dbReference>
<dbReference type="GO" id="GO:0003676">
    <property type="term" value="F:nucleic acid binding"/>
    <property type="evidence" value="ECO:0007669"/>
    <property type="project" value="InterPro"/>
</dbReference>
<evidence type="ECO:0000313" key="3">
    <source>
        <dbReference type="Proteomes" id="UP000596661"/>
    </source>
</evidence>